<dbReference type="GO" id="GO:0008270">
    <property type="term" value="F:zinc ion binding"/>
    <property type="evidence" value="ECO:0007669"/>
    <property type="project" value="InterPro"/>
</dbReference>
<dbReference type="Gene3D" id="3.40.830.10">
    <property type="entry name" value="LigB-like"/>
    <property type="match status" value="1"/>
</dbReference>
<keyword evidence="3" id="KW-0479">Metal-binding</keyword>
<reference evidence="7" key="1">
    <citation type="submission" date="2021-01" db="EMBL/GenBank/DDBJ databases">
        <title>Whole genome shotgun sequence of Planosporangium mesophilum NBRC 109066.</title>
        <authorList>
            <person name="Komaki H."/>
            <person name="Tamura T."/>
        </authorList>
    </citation>
    <scope>NUCLEOTIDE SEQUENCE</scope>
    <source>
        <strain evidence="7">NBRC 109066</strain>
    </source>
</reference>
<evidence type="ECO:0000313" key="8">
    <source>
        <dbReference type="Proteomes" id="UP000599074"/>
    </source>
</evidence>
<keyword evidence="8" id="KW-1185">Reference proteome</keyword>
<evidence type="ECO:0000256" key="3">
    <source>
        <dbReference type="ARBA" id="ARBA00022723"/>
    </source>
</evidence>
<keyword evidence="5" id="KW-0560">Oxidoreductase</keyword>
<feature type="domain" description="Extradiol ring-cleavage dioxygenase class III enzyme subunit B" evidence="6">
    <location>
        <begin position="25"/>
        <end position="234"/>
    </location>
</feature>
<dbReference type="EMBL" id="BOON01000001">
    <property type="protein sequence ID" value="GII20445.1"/>
    <property type="molecule type" value="Genomic_DNA"/>
</dbReference>
<dbReference type="CDD" id="cd07363">
    <property type="entry name" value="45_DOPA_Dioxygenase"/>
    <property type="match status" value="1"/>
</dbReference>
<keyword evidence="7" id="KW-0223">Dioxygenase</keyword>
<sequence>MERMPALYLGHGAPPLVDDPTWTRELAAWAGRLPRPTAILIVSAHWESAPLTIGATATGVPLVYDFGGFPERYYRAQYRSPGAPELAAKVKALVADTEPVAEQPDRGLDHGAYVPLTVMYPDADIPVLQISMPTLDPQRLLDLGRRLAPLRDEGVLIVGSGFLTHGLPFLRDWRVDATPPGWSAEFDAWAGEVLARGAVDELIDFRNRAPGMPYAHPTIEHFAPMFVTLGAGDDPEAPPQQEIDGFWLGLAKRSIQVA</sequence>
<dbReference type="PIRSF" id="PIRSF006157">
    <property type="entry name" value="Doxgns_DODA"/>
    <property type="match status" value="1"/>
</dbReference>
<dbReference type="SUPFAM" id="SSF53213">
    <property type="entry name" value="LigB-like"/>
    <property type="match status" value="1"/>
</dbReference>
<dbReference type="Pfam" id="PF02900">
    <property type="entry name" value="LigB"/>
    <property type="match status" value="1"/>
</dbReference>
<gene>
    <name evidence="7" type="ORF">Pme01_00420</name>
</gene>
<organism evidence="7 8">
    <name type="scientific">Planosporangium mesophilum</name>
    <dbReference type="NCBI Taxonomy" id="689768"/>
    <lineage>
        <taxon>Bacteria</taxon>
        <taxon>Bacillati</taxon>
        <taxon>Actinomycetota</taxon>
        <taxon>Actinomycetes</taxon>
        <taxon>Micromonosporales</taxon>
        <taxon>Micromonosporaceae</taxon>
        <taxon>Planosporangium</taxon>
    </lineage>
</organism>
<name>A0A8J3TF82_9ACTN</name>
<comment type="caution">
    <text evidence="7">The sequence shown here is derived from an EMBL/GenBank/DDBJ whole genome shotgun (WGS) entry which is preliminary data.</text>
</comment>
<comment type="cofactor">
    <cofactor evidence="1">
        <name>Zn(2+)</name>
        <dbReference type="ChEBI" id="CHEBI:29105"/>
    </cofactor>
</comment>
<dbReference type="GO" id="GO:0008198">
    <property type="term" value="F:ferrous iron binding"/>
    <property type="evidence" value="ECO:0007669"/>
    <property type="project" value="InterPro"/>
</dbReference>
<dbReference type="AlphaFoldDB" id="A0A8J3TF82"/>
<dbReference type="PANTHER" id="PTHR30096">
    <property type="entry name" value="4,5-DOPA DIOXYGENASE EXTRADIOL-LIKE PROTEIN"/>
    <property type="match status" value="1"/>
</dbReference>
<dbReference type="InterPro" id="IPR004183">
    <property type="entry name" value="Xdiol_dOase_suB"/>
</dbReference>
<evidence type="ECO:0000256" key="4">
    <source>
        <dbReference type="ARBA" id="ARBA00022833"/>
    </source>
</evidence>
<accession>A0A8J3TF82</accession>
<dbReference type="PANTHER" id="PTHR30096:SF0">
    <property type="entry name" value="4,5-DOPA DIOXYGENASE EXTRADIOL-LIKE PROTEIN"/>
    <property type="match status" value="1"/>
</dbReference>
<evidence type="ECO:0000256" key="2">
    <source>
        <dbReference type="ARBA" id="ARBA00007581"/>
    </source>
</evidence>
<comment type="similarity">
    <text evidence="2">Belongs to the DODA-type extradiol aromatic ring-opening dioxygenase family.</text>
</comment>
<dbReference type="GO" id="GO:0016702">
    <property type="term" value="F:oxidoreductase activity, acting on single donors with incorporation of molecular oxygen, incorporation of two atoms of oxygen"/>
    <property type="evidence" value="ECO:0007669"/>
    <property type="project" value="UniProtKB-ARBA"/>
</dbReference>
<evidence type="ECO:0000256" key="1">
    <source>
        <dbReference type="ARBA" id="ARBA00001947"/>
    </source>
</evidence>
<keyword evidence="4" id="KW-0862">Zinc</keyword>
<evidence type="ECO:0000313" key="7">
    <source>
        <dbReference type="EMBL" id="GII20445.1"/>
    </source>
</evidence>
<evidence type="ECO:0000256" key="5">
    <source>
        <dbReference type="ARBA" id="ARBA00023002"/>
    </source>
</evidence>
<dbReference type="Proteomes" id="UP000599074">
    <property type="component" value="Unassembled WGS sequence"/>
</dbReference>
<proteinExistence type="inferred from homology"/>
<evidence type="ECO:0000259" key="6">
    <source>
        <dbReference type="Pfam" id="PF02900"/>
    </source>
</evidence>
<protein>
    <submittedName>
        <fullName evidence="7">Dioxygenase</fullName>
    </submittedName>
</protein>
<dbReference type="InterPro" id="IPR014436">
    <property type="entry name" value="Extradiol_dOase_DODA"/>
</dbReference>